<keyword evidence="2" id="KW-1185">Reference proteome</keyword>
<evidence type="ECO:0008006" key="3">
    <source>
        <dbReference type="Google" id="ProtNLM"/>
    </source>
</evidence>
<proteinExistence type="predicted"/>
<organism evidence="1 2">
    <name type="scientific">Sphingobacterium paucimobilis HER1398</name>
    <dbReference type="NCBI Taxonomy" id="1346330"/>
    <lineage>
        <taxon>Bacteria</taxon>
        <taxon>Pseudomonadati</taxon>
        <taxon>Bacteroidota</taxon>
        <taxon>Sphingobacteriia</taxon>
        <taxon>Sphingobacteriales</taxon>
        <taxon>Sphingobacteriaceae</taxon>
        <taxon>Sphingobacterium</taxon>
    </lineage>
</organism>
<dbReference type="AlphaFoldDB" id="U2J2L7"/>
<dbReference type="PROSITE" id="PS51257">
    <property type="entry name" value="PROKAR_LIPOPROTEIN"/>
    <property type="match status" value="1"/>
</dbReference>
<dbReference type="Pfam" id="PF16407">
    <property type="entry name" value="PKD_2"/>
    <property type="match status" value="1"/>
</dbReference>
<gene>
    <name evidence="1" type="ORF">M472_10485</name>
</gene>
<dbReference type="RefSeq" id="WP_021070693.1">
    <property type="nucleotide sequence ID" value="NZ_ATDL01000015.1"/>
</dbReference>
<dbReference type="PATRIC" id="fig|1346330.5.peg.2536"/>
<name>U2J2L7_9SPHI</name>
<comment type="caution">
    <text evidence="1">The sequence shown here is derived from an EMBL/GenBank/DDBJ whole genome shotgun (WGS) entry which is preliminary data.</text>
</comment>
<dbReference type="eggNOG" id="ENOG50336QX">
    <property type="taxonomic scope" value="Bacteria"/>
</dbReference>
<evidence type="ECO:0000313" key="2">
    <source>
        <dbReference type="Proteomes" id="UP000016584"/>
    </source>
</evidence>
<dbReference type="InterPro" id="IPR032183">
    <property type="entry name" value="PKD-like"/>
</dbReference>
<evidence type="ECO:0000313" key="1">
    <source>
        <dbReference type="EMBL" id="ERJ59199.1"/>
    </source>
</evidence>
<sequence>MRTYHILYIQLLLICSLLTACFKDKGSYEYIDYNEVTISSITGKTTISLGEALDLKPQLKWKSPSKDTLNFNFEWVFENKVVSNKRNIDYTPTQVGGHWYYLFVKDNNDNIVYRKEIYLTINSAYNAGWVILSEKNNNSSLSYIRREKYKDEDKKDKLRWVPFVDIYQQLHPDAPLGNTPSKIVTKIFPTDEGDELLIIQGNKQSVFLSGSDFSKISYLADEFKGGQIPDNQDIKDYHFYKTTAHVVLSDGSIYWKRYQSNSNAIHTGTFFSSPLRTDDIIKTHQFVEAKSYETRMLPLFDYKQNRLVHINMSNSVNFDNGRFMTNAYRTTLPSDFIKLDEMAEVEYLYGAEYARGESFMNLLRHKSSNEYIIQEYNIFGGTGSLNISEIKQYKLSNPGIITETSIYYRMRKSSYMFISNGSKVYFYDFNTTTFKLYYDFGSPIVDIKSGGDESEFAVACTDGTFYICSPKDPILALPIPGSEGIMSKIENLGRVVSIAFKYGNDTAHYVDQYN</sequence>
<dbReference type="EMBL" id="ATDL01000015">
    <property type="protein sequence ID" value="ERJ59199.1"/>
    <property type="molecule type" value="Genomic_DNA"/>
</dbReference>
<dbReference type="Proteomes" id="UP000016584">
    <property type="component" value="Unassembled WGS sequence"/>
</dbReference>
<accession>U2J2L7</accession>
<dbReference type="OrthoDB" id="1095195at2"/>
<dbReference type="SUPFAM" id="SSF69322">
    <property type="entry name" value="Tricorn protease domain 2"/>
    <property type="match status" value="1"/>
</dbReference>
<reference evidence="1 2" key="1">
    <citation type="journal article" date="2013" name="Genome Announc.">
        <title>The Draft Genome Sequence of Sphingomonas paucimobilis Strain HER1398 (Proteobacteria), Host to the Giant PAU Phage, Indicates That It Is a Member of the Genus Sphingobacterium (Bacteroidetes).</title>
        <authorList>
            <person name="White R.A.III."/>
            <person name="Suttle C.A."/>
        </authorList>
    </citation>
    <scope>NUCLEOTIDE SEQUENCE [LARGE SCALE GENOMIC DNA]</scope>
    <source>
        <strain evidence="1 2">HER1398</strain>
    </source>
</reference>
<protein>
    <recommendedName>
        <fullName evidence="3">PKD-like family protein</fullName>
    </recommendedName>
</protein>
<dbReference type="STRING" id="1346330.M472_10485"/>